<dbReference type="STRING" id="1794912.AXX12_07035"/>
<feature type="transmembrane region" description="Helical" evidence="1">
    <location>
        <begin position="12"/>
        <end position="42"/>
    </location>
</feature>
<dbReference type="Pfam" id="PF12836">
    <property type="entry name" value="HHH_3"/>
    <property type="match status" value="1"/>
</dbReference>
<feature type="transmembrane region" description="Helical" evidence="1">
    <location>
        <begin position="54"/>
        <end position="75"/>
    </location>
</feature>
<dbReference type="EMBL" id="LSGP01000017">
    <property type="protein sequence ID" value="KYZ76191.1"/>
    <property type="molecule type" value="Genomic_DNA"/>
</dbReference>
<keyword evidence="1" id="KW-1133">Transmembrane helix</keyword>
<keyword evidence="1" id="KW-0472">Membrane</keyword>
<keyword evidence="3" id="KW-1185">Reference proteome</keyword>
<evidence type="ECO:0000256" key="1">
    <source>
        <dbReference type="SAM" id="Phobius"/>
    </source>
</evidence>
<evidence type="ECO:0000313" key="2">
    <source>
        <dbReference type="EMBL" id="KYZ76191.1"/>
    </source>
</evidence>
<gene>
    <name evidence="2" type="ORF">AXX12_07035</name>
</gene>
<accession>A0A154BQJ4</accession>
<dbReference type="Gene3D" id="1.10.150.280">
    <property type="entry name" value="AF1531-like domain"/>
    <property type="match status" value="1"/>
</dbReference>
<keyword evidence="1" id="KW-0812">Transmembrane</keyword>
<dbReference type="RefSeq" id="WP_066241206.1">
    <property type="nucleotide sequence ID" value="NZ_LSGP01000017.1"/>
</dbReference>
<evidence type="ECO:0008006" key="4">
    <source>
        <dbReference type="Google" id="ProtNLM"/>
    </source>
</evidence>
<dbReference type="Proteomes" id="UP000076268">
    <property type="component" value="Unassembled WGS sequence"/>
</dbReference>
<protein>
    <recommendedName>
        <fullName evidence="4">Helix-hairpin-helix domain-containing protein</fullName>
    </recommendedName>
</protein>
<sequence>MILLLGYIAFAALLFVGYVVLGNTFTALIPILPLAAAIYMYFQARVKAGSKGKAWIWVLITFPFFFITIPLWIYLHRSQPLQQAEERKEELAAKADPLQPADVYHTKLTTDMEAGADKVIKPPPIVQTPLQITDSELLDLNIATEKELAGLPGISIILAKKAVSVRQKTGGFKSFDDFCRHLSLKPHIAKLIRPLCQVSICEPGVAKTTSGRVIDY</sequence>
<proteinExistence type="predicted"/>
<dbReference type="InterPro" id="IPR010994">
    <property type="entry name" value="RuvA_2-like"/>
</dbReference>
<reference evidence="2 3" key="1">
    <citation type="submission" date="2016-02" db="EMBL/GenBank/DDBJ databases">
        <title>Anaerosporomusa subterraneum gen. nov., sp. nov., a spore-forming obligate anaerobe isolated from saprolite.</title>
        <authorList>
            <person name="Choi J.K."/>
            <person name="Shah M."/>
            <person name="Yee N."/>
        </authorList>
    </citation>
    <scope>NUCLEOTIDE SEQUENCE [LARGE SCALE GENOMIC DNA]</scope>
    <source>
        <strain evidence="2 3">RU4</strain>
    </source>
</reference>
<dbReference type="OrthoDB" id="1929550at2"/>
<organism evidence="2 3">
    <name type="scientific">Anaerosporomusa subterranea</name>
    <dbReference type="NCBI Taxonomy" id="1794912"/>
    <lineage>
        <taxon>Bacteria</taxon>
        <taxon>Bacillati</taxon>
        <taxon>Bacillota</taxon>
        <taxon>Negativicutes</taxon>
        <taxon>Acetonemataceae</taxon>
        <taxon>Anaerosporomusa</taxon>
    </lineage>
</organism>
<comment type="caution">
    <text evidence="2">The sequence shown here is derived from an EMBL/GenBank/DDBJ whole genome shotgun (WGS) entry which is preliminary data.</text>
</comment>
<dbReference type="SUPFAM" id="SSF47781">
    <property type="entry name" value="RuvA domain 2-like"/>
    <property type="match status" value="1"/>
</dbReference>
<dbReference type="AlphaFoldDB" id="A0A154BQJ4"/>
<evidence type="ECO:0000313" key="3">
    <source>
        <dbReference type="Proteomes" id="UP000076268"/>
    </source>
</evidence>
<name>A0A154BQJ4_ANASB</name>